<keyword evidence="1" id="KW-1133">Transmembrane helix</keyword>
<sequence>MVLTETVPGALPKQRSRWPFFLCLALLALIVAYLLFKVPEWQNDEKLAQLEDRVHMLPLPPDTELDISSAMQGTVGIQAANGDHCDYLVRMPLLTTLPDAEIARYYESAAVEGVAGRKLSGTVYVNPSGSRPDGFKDVIVEFFDTGYDPGFDVRCH</sequence>
<reference evidence="3" key="1">
    <citation type="journal article" date="2019" name="Int. J. Syst. Evol. Microbiol.">
        <title>The Global Catalogue of Microorganisms (GCM) 10K type strain sequencing project: providing services to taxonomists for standard genome sequencing and annotation.</title>
        <authorList>
            <consortium name="The Broad Institute Genomics Platform"/>
            <consortium name="The Broad Institute Genome Sequencing Center for Infectious Disease"/>
            <person name="Wu L."/>
            <person name="Ma J."/>
        </authorList>
    </citation>
    <scope>NUCLEOTIDE SEQUENCE [LARGE SCALE GENOMIC DNA]</scope>
    <source>
        <strain evidence="3">CCUG 49560</strain>
    </source>
</reference>
<gene>
    <name evidence="2" type="ORF">ACFO8L_19635</name>
</gene>
<proteinExistence type="predicted"/>
<keyword evidence="1" id="KW-0472">Membrane</keyword>
<comment type="caution">
    <text evidence="2">The sequence shown here is derived from an EMBL/GenBank/DDBJ whole genome shotgun (WGS) entry which is preliminary data.</text>
</comment>
<evidence type="ECO:0000313" key="2">
    <source>
        <dbReference type="EMBL" id="MFC4588311.1"/>
    </source>
</evidence>
<keyword evidence="3" id="KW-1185">Reference proteome</keyword>
<dbReference type="Proteomes" id="UP001595891">
    <property type="component" value="Unassembled WGS sequence"/>
</dbReference>
<keyword evidence="1" id="KW-0812">Transmembrane</keyword>
<evidence type="ECO:0000313" key="3">
    <source>
        <dbReference type="Proteomes" id="UP001595891"/>
    </source>
</evidence>
<evidence type="ECO:0000256" key="1">
    <source>
        <dbReference type="SAM" id="Phobius"/>
    </source>
</evidence>
<dbReference type="RefSeq" id="WP_262847953.1">
    <property type="nucleotide sequence ID" value="NZ_JANZYP010000069.1"/>
</dbReference>
<name>A0ABV9EFG5_9ACTN</name>
<accession>A0ABV9EFG5</accession>
<dbReference type="EMBL" id="JBHSFN010000011">
    <property type="protein sequence ID" value="MFC4588311.1"/>
    <property type="molecule type" value="Genomic_DNA"/>
</dbReference>
<feature type="transmembrane region" description="Helical" evidence="1">
    <location>
        <begin position="18"/>
        <end position="36"/>
    </location>
</feature>
<protein>
    <submittedName>
        <fullName evidence="2">Uncharacterized protein</fullName>
    </submittedName>
</protein>
<organism evidence="2 3">
    <name type="scientific">Sphaerisporangium corydalis</name>
    <dbReference type="NCBI Taxonomy" id="1441875"/>
    <lineage>
        <taxon>Bacteria</taxon>
        <taxon>Bacillati</taxon>
        <taxon>Actinomycetota</taxon>
        <taxon>Actinomycetes</taxon>
        <taxon>Streptosporangiales</taxon>
        <taxon>Streptosporangiaceae</taxon>
        <taxon>Sphaerisporangium</taxon>
    </lineage>
</organism>